<dbReference type="Pfam" id="PF04230">
    <property type="entry name" value="PS_pyruv_trans"/>
    <property type="match status" value="1"/>
</dbReference>
<dbReference type="InterPro" id="IPR007345">
    <property type="entry name" value="Polysacch_pyruvyl_Trfase"/>
</dbReference>
<dbReference type="eggNOG" id="COG5039">
    <property type="taxonomic scope" value="Bacteria"/>
</dbReference>
<feature type="domain" description="Polysaccharide pyruvyl transferase" evidence="1">
    <location>
        <begin position="25"/>
        <end position="270"/>
    </location>
</feature>
<dbReference type="RefSeq" id="WP_014780267.1">
    <property type="nucleotide sequence ID" value="NC_018012.1"/>
</dbReference>
<reference evidence="2 3" key="1">
    <citation type="submission" date="2012-06" db="EMBL/GenBank/DDBJ databases">
        <title>Complete sequence of Thiocystis violascens DSM 198.</title>
        <authorList>
            <consortium name="US DOE Joint Genome Institute"/>
            <person name="Lucas S."/>
            <person name="Han J."/>
            <person name="Lapidus A."/>
            <person name="Cheng J.-F."/>
            <person name="Goodwin L."/>
            <person name="Pitluck S."/>
            <person name="Peters L."/>
            <person name="Ovchinnikova G."/>
            <person name="Teshima H."/>
            <person name="Detter J.C."/>
            <person name="Han C."/>
            <person name="Tapia R."/>
            <person name="Land M."/>
            <person name="Hauser L."/>
            <person name="Kyrpides N."/>
            <person name="Ivanova N."/>
            <person name="Pagani I."/>
            <person name="Vogl K."/>
            <person name="Liu Z."/>
            <person name="Frigaard N.-U."/>
            <person name="Bryant D."/>
            <person name="Woyke T."/>
        </authorList>
    </citation>
    <scope>NUCLEOTIDE SEQUENCE [LARGE SCALE GENOMIC DNA]</scope>
    <source>
        <strain evidence="3">ATCC 17096 / DSM 198 / 6111</strain>
    </source>
</reference>
<dbReference type="OrthoDB" id="5242601at2"/>
<dbReference type="HOGENOM" id="CLU_090295_0_0_6"/>
<evidence type="ECO:0000259" key="1">
    <source>
        <dbReference type="Pfam" id="PF04230"/>
    </source>
</evidence>
<dbReference type="KEGG" id="tvi:Thivi_4058"/>
<proteinExistence type="predicted"/>
<name>I3YFW3_THIV6</name>
<keyword evidence="3" id="KW-1185">Reference proteome</keyword>
<evidence type="ECO:0000313" key="2">
    <source>
        <dbReference type="EMBL" id="AFL75881.1"/>
    </source>
</evidence>
<dbReference type="AlphaFoldDB" id="I3YFW3"/>
<dbReference type="EMBL" id="CP003154">
    <property type="protein sequence ID" value="AFL75881.1"/>
    <property type="molecule type" value="Genomic_DNA"/>
</dbReference>
<accession>I3YFW3</accession>
<organism evidence="2 3">
    <name type="scientific">Thiocystis violascens (strain ATCC 17096 / DSM 198 / 6111)</name>
    <name type="common">Chromatium violascens</name>
    <dbReference type="NCBI Taxonomy" id="765911"/>
    <lineage>
        <taxon>Bacteria</taxon>
        <taxon>Pseudomonadati</taxon>
        <taxon>Pseudomonadota</taxon>
        <taxon>Gammaproteobacteria</taxon>
        <taxon>Chromatiales</taxon>
        <taxon>Chromatiaceae</taxon>
        <taxon>Thiocystis</taxon>
    </lineage>
</organism>
<gene>
    <name evidence="2" type="ordered locus">Thivi_4058</name>
</gene>
<evidence type="ECO:0000313" key="3">
    <source>
        <dbReference type="Proteomes" id="UP000006062"/>
    </source>
</evidence>
<dbReference type="Proteomes" id="UP000006062">
    <property type="component" value="Chromosome"/>
</dbReference>
<protein>
    <submittedName>
        <fullName evidence="2">Exopolysaccharide biosynthesis protein</fullName>
    </submittedName>
</protein>
<dbReference type="STRING" id="765911.Thivi_4058"/>
<sequence>MTTHLEQYLTQYCGSEVVYFPNPGNAGDSVIATATYQIFDKIGLSYETPKFGGCDLHDRIVIYGGGGNLVGQSTYSARVAKDACKLAKRLVILPHTIKSVTPIIEDFGRNVDVICREPVSYNYVKKISSLANVYLMDDVAFSLDVRNVLEDEIILSRLERFVSYAINKTFTHIATPSFDNVIRSILVDRNFKKLQFSFGTGEVYCFRTDPEKTSLEIPEENIDISAFFQFGVETKDVAYLSARAVLSFLANFKTVHTNRLHIAISAALLGLEVKFYANNYYKCRAVYNFSMEGRFPNVHWMG</sequence>